<feature type="domain" description="TIR" evidence="3">
    <location>
        <begin position="1"/>
        <end position="132"/>
    </location>
</feature>
<evidence type="ECO:0000256" key="1">
    <source>
        <dbReference type="SAM" id="MobiDB-lite"/>
    </source>
</evidence>
<dbReference type="KEGG" id="thu:AC731_002805"/>
<dbReference type="InterPro" id="IPR000157">
    <property type="entry name" value="TIR_dom"/>
</dbReference>
<keyword evidence="2" id="KW-1133">Transmembrane helix</keyword>
<evidence type="ECO:0000313" key="5">
    <source>
        <dbReference type="Proteomes" id="UP000036902"/>
    </source>
</evidence>
<keyword evidence="2" id="KW-0812">Transmembrane</keyword>
<evidence type="ECO:0000256" key="2">
    <source>
        <dbReference type="SAM" id="Phobius"/>
    </source>
</evidence>
<accession>A0A140IDY7</accession>
<proteinExistence type="predicted"/>
<dbReference type="STRING" id="1134435.AC731_002805"/>
<dbReference type="PROSITE" id="PS50104">
    <property type="entry name" value="TIR"/>
    <property type="match status" value="1"/>
</dbReference>
<dbReference type="Pfam" id="PF13676">
    <property type="entry name" value="TIR_2"/>
    <property type="match status" value="1"/>
</dbReference>
<reference evidence="5" key="1">
    <citation type="submission" date="2016-03" db="EMBL/GenBank/DDBJ databases">
        <authorList>
            <person name="Ma C."/>
            <person name="Zhou S."/>
            <person name="Yang G."/>
        </authorList>
    </citation>
    <scope>NUCLEOTIDE SEQUENCE [LARGE SCALE GENOMIC DNA]</scope>
    <source>
        <strain evidence="5">SgZ-1</strain>
    </source>
</reference>
<dbReference type="GO" id="GO:0007165">
    <property type="term" value="P:signal transduction"/>
    <property type="evidence" value="ECO:0007669"/>
    <property type="project" value="InterPro"/>
</dbReference>
<dbReference type="RefSeq" id="WP_004253239.1">
    <property type="nucleotide sequence ID" value="NZ_CP014646.1"/>
</dbReference>
<feature type="transmembrane region" description="Helical" evidence="2">
    <location>
        <begin position="218"/>
        <end position="237"/>
    </location>
</feature>
<name>A0A140IDY7_9RHOO</name>
<gene>
    <name evidence="4" type="ORF">AC731_002805</name>
</gene>
<dbReference type="AlphaFoldDB" id="A0A140IDY7"/>
<evidence type="ECO:0000259" key="3">
    <source>
        <dbReference type="PROSITE" id="PS50104"/>
    </source>
</evidence>
<sequence length="352" mass="37747">MGNVFISYRRDDAAGYARAIYDQLTERFDTAQVFMDVDAIEPGLPFDEVIRNAVGKCEVLLVLIGSRWMEVQPDGRRRLDDERDFVRLEIAAALARNIRVIPVLLDGVQMPAEELLPEPMRGLVWRNALEVSNTRFTSDVNRLGDVLARVLGEAEEGPAERGQAERPASASAEVVTTPAPTGADRGDAVKGALPTGSVTAAAGEARDVGGKGGKGSRIALVAGAVVVAGAIAAVLLWPDRRPPVVVPDKPKPALALGLPDYGVVFGSDRTLDAARDEIRRASRSSVQGAAIYFRNGYYASIAPADTRAEADRILGIVRAFRSDAYATRMETWCRQPTGREGYIECASTAGAP</sequence>
<dbReference type="EMBL" id="CP014646">
    <property type="protein sequence ID" value="AMO35962.1"/>
    <property type="molecule type" value="Genomic_DNA"/>
</dbReference>
<protein>
    <recommendedName>
        <fullName evidence="3">TIR domain-containing protein</fullName>
    </recommendedName>
</protein>
<evidence type="ECO:0000313" key="4">
    <source>
        <dbReference type="EMBL" id="AMO35962.1"/>
    </source>
</evidence>
<dbReference type="InterPro" id="IPR035897">
    <property type="entry name" value="Toll_tir_struct_dom_sf"/>
</dbReference>
<keyword evidence="5" id="KW-1185">Reference proteome</keyword>
<dbReference type="Proteomes" id="UP000036902">
    <property type="component" value="Chromosome"/>
</dbReference>
<feature type="region of interest" description="Disordered" evidence="1">
    <location>
        <begin position="154"/>
        <end position="188"/>
    </location>
</feature>
<keyword evidence="2" id="KW-0472">Membrane</keyword>
<organism evidence="4 5">
    <name type="scientific">Thauera humireducens</name>
    <dbReference type="NCBI Taxonomy" id="1134435"/>
    <lineage>
        <taxon>Bacteria</taxon>
        <taxon>Pseudomonadati</taxon>
        <taxon>Pseudomonadota</taxon>
        <taxon>Betaproteobacteria</taxon>
        <taxon>Rhodocyclales</taxon>
        <taxon>Zoogloeaceae</taxon>
        <taxon>Thauera</taxon>
    </lineage>
</organism>
<dbReference type="Gene3D" id="3.40.50.10140">
    <property type="entry name" value="Toll/interleukin-1 receptor homology (TIR) domain"/>
    <property type="match status" value="1"/>
</dbReference>
<dbReference type="SUPFAM" id="SSF52200">
    <property type="entry name" value="Toll/Interleukin receptor TIR domain"/>
    <property type="match status" value="1"/>
</dbReference>